<dbReference type="SMART" id="SM00248">
    <property type="entry name" value="ANK"/>
    <property type="match status" value="1"/>
</dbReference>
<evidence type="ECO:0000313" key="4">
    <source>
        <dbReference type="EMBL" id="OJJ42485.1"/>
    </source>
</evidence>
<name>A0A1L9S5Q7_9EURO</name>
<keyword evidence="1" id="KW-0677">Repeat</keyword>
<dbReference type="EMBL" id="KV878359">
    <property type="protein sequence ID" value="OJJ42485.1"/>
    <property type="molecule type" value="Genomic_DNA"/>
</dbReference>
<dbReference type="Proteomes" id="UP000184188">
    <property type="component" value="Unassembled WGS sequence"/>
</dbReference>
<dbReference type="PROSITE" id="PS50088">
    <property type="entry name" value="ANK_REPEAT"/>
    <property type="match status" value="1"/>
</dbReference>
<organism evidence="4 5">
    <name type="scientific">Penicilliopsis zonata CBS 506.65</name>
    <dbReference type="NCBI Taxonomy" id="1073090"/>
    <lineage>
        <taxon>Eukaryota</taxon>
        <taxon>Fungi</taxon>
        <taxon>Dikarya</taxon>
        <taxon>Ascomycota</taxon>
        <taxon>Pezizomycotina</taxon>
        <taxon>Eurotiomycetes</taxon>
        <taxon>Eurotiomycetidae</taxon>
        <taxon>Eurotiales</taxon>
        <taxon>Aspergillaceae</taxon>
        <taxon>Penicilliopsis</taxon>
    </lineage>
</organism>
<gene>
    <name evidence="4" type="ORF">ASPZODRAFT_76702</name>
</gene>
<protein>
    <submittedName>
        <fullName evidence="4">Uncharacterized protein</fullName>
    </submittedName>
</protein>
<proteinExistence type="predicted"/>
<feature type="non-terminal residue" evidence="4">
    <location>
        <position position="1"/>
    </location>
</feature>
<dbReference type="PROSITE" id="PS50297">
    <property type="entry name" value="ANK_REP_REGION"/>
    <property type="match status" value="1"/>
</dbReference>
<dbReference type="OrthoDB" id="366390at2759"/>
<dbReference type="PANTHER" id="PTHR24171">
    <property type="entry name" value="ANKYRIN REPEAT DOMAIN-CONTAINING PROTEIN 39-RELATED"/>
    <property type="match status" value="1"/>
</dbReference>
<keyword evidence="5" id="KW-1185">Reference proteome</keyword>
<sequence length="56" mass="6062">GCAVNAQDWWGCTPLHLACEANHQELVEILVQAGAQLELRDFDGQTPLHSACMGGR</sequence>
<evidence type="ECO:0000256" key="2">
    <source>
        <dbReference type="ARBA" id="ARBA00023043"/>
    </source>
</evidence>
<dbReference type="InterPro" id="IPR036770">
    <property type="entry name" value="Ankyrin_rpt-contain_sf"/>
</dbReference>
<dbReference type="RefSeq" id="XP_022576995.1">
    <property type="nucleotide sequence ID" value="XM_022730116.1"/>
</dbReference>
<dbReference type="GeneID" id="34616580"/>
<dbReference type="SUPFAM" id="SSF48403">
    <property type="entry name" value="Ankyrin repeat"/>
    <property type="match status" value="1"/>
</dbReference>
<dbReference type="VEuPathDB" id="FungiDB:ASPZODRAFT_76702"/>
<dbReference type="PANTHER" id="PTHR24171:SF8">
    <property type="entry name" value="BRCA1-ASSOCIATED RING DOMAIN PROTEIN 1"/>
    <property type="match status" value="1"/>
</dbReference>
<feature type="repeat" description="ANK" evidence="3">
    <location>
        <begin position="10"/>
        <end position="42"/>
    </location>
</feature>
<evidence type="ECO:0000313" key="5">
    <source>
        <dbReference type="Proteomes" id="UP000184188"/>
    </source>
</evidence>
<dbReference type="Gene3D" id="1.25.40.20">
    <property type="entry name" value="Ankyrin repeat-containing domain"/>
    <property type="match status" value="1"/>
</dbReference>
<dbReference type="STRING" id="1073090.A0A1L9S5Q7"/>
<reference evidence="5" key="1">
    <citation type="journal article" date="2017" name="Genome Biol.">
        <title>Comparative genomics reveals high biological diversity and specific adaptations in the industrially and medically important fungal genus Aspergillus.</title>
        <authorList>
            <person name="de Vries R.P."/>
            <person name="Riley R."/>
            <person name="Wiebenga A."/>
            <person name="Aguilar-Osorio G."/>
            <person name="Amillis S."/>
            <person name="Uchima C.A."/>
            <person name="Anderluh G."/>
            <person name="Asadollahi M."/>
            <person name="Askin M."/>
            <person name="Barry K."/>
            <person name="Battaglia E."/>
            <person name="Bayram O."/>
            <person name="Benocci T."/>
            <person name="Braus-Stromeyer S.A."/>
            <person name="Caldana C."/>
            <person name="Canovas D."/>
            <person name="Cerqueira G.C."/>
            <person name="Chen F."/>
            <person name="Chen W."/>
            <person name="Choi C."/>
            <person name="Clum A."/>
            <person name="Dos Santos R.A."/>
            <person name="Damasio A.R."/>
            <person name="Diallinas G."/>
            <person name="Emri T."/>
            <person name="Fekete E."/>
            <person name="Flipphi M."/>
            <person name="Freyberg S."/>
            <person name="Gallo A."/>
            <person name="Gournas C."/>
            <person name="Habgood R."/>
            <person name="Hainaut M."/>
            <person name="Harispe M.L."/>
            <person name="Henrissat B."/>
            <person name="Hilden K.S."/>
            <person name="Hope R."/>
            <person name="Hossain A."/>
            <person name="Karabika E."/>
            <person name="Karaffa L."/>
            <person name="Karanyi Z."/>
            <person name="Krasevec N."/>
            <person name="Kuo A."/>
            <person name="Kusch H."/>
            <person name="LaButti K."/>
            <person name="Lagendijk E.L."/>
            <person name="Lapidus A."/>
            <person name="Levasseur A."/>
            <person name="Lindquist E."/>
            <person name="Lipzen A."/>
            <person name="Logrieco A.F."/>
            <person name="MacCabe A."/>
            <person name="Maekelae M.R."/>
            <person name="Malavazi I."/>
            <person name="Melin P."/>
            <person name="Meyer V."/>
            <person name="Mielnichuk N."/>
            <person name="Miskei M."/>
            <person name="Molnar A.P."/>
            <person name="Mule G."/>
            <person name="Ngan C.Y."/>
            <person name="Orejas M."/>
            <person name="Orosz E."/>
            <person name="Ouedraogo J.P."/>
            <person name="Overkamp K.M."/>
            <person name="Park H.-S."/>
            <person name="Perrone G."/>
            <person name="Piumi F."/>
            <person name="Punt P.J."/>
            <person name="Ram A.F."/>
            <person name="Ramon A."/>
            <person name="Rauscher S."/>
            <person name="Record E."/>
            <person name="Riano-Pachon D.M."/>
            <person name="Robert V."/>
            <person name="Roehrig J."/>
            <person name="Ruller R."/>
            <person name="Salamov A."/>
            <person name="Salih N.S."/>
            <person name="Samson R.A."/>
            <person name="Sandor E."/>
            <person name="Sanguinetti M."/>
            <person name="Schuetze T."/>
            <person name="Sepcic K."/>
            <person name="Shelest E."/>
            <person name="Sherlock G."/>
            <person name="Sophianopoulou V."/>
            <person name="Squina F.M."/>
            <person name="Sun H."/>
            <person name="Susca A."/>
            <person name="Todd R.B."/>
            <person name="Tsang A."/>
            <person name="Unkles S.E."/>
            <person name="van de Wiele N."/>
            <person name="van Rossen-Uffink D."/>
            <person name="Oliveira J.V."/>
            <person name="Vesth T.C."/>
            <person name="Visser J."/>
            <person name="Yu J.-H."/>
            <person name="Zhou M."/>
            <person name="Andersen M.R."/>
            <person name="Archer D.B."/>
            <person name="Baker S.E."/>
            <person name="Benoit I."/>
            <person name="Brakhage A.A."/>
            <person name="Braus G.H."/>
            <person name="Fischer R."/>
            <person name="Frisvad J.C."/>
            <person name="Goldman G.H."/>
            <person name="Houbraken J."/>
            <person name="Oakley B."/>
            <person name="Pocsi I."/>
            <person name="Scazzocchio C."/>
            <person name="Seiboth B."/>
            <person name="vanKuyk P.A."/>
            <person name="Wortman J."/>
            <person name="Dyer P.S."/>
            <person name="Grigoriev I.V."/>
        </authorList>
    </citation>
    <scope>NUCLEOTIDE SEQUENCE [LARGE SCALE GENOMIC DNA]</scope>
    <source>
        <strain evidence="5">CBS 506.65</strain>
    </source>
</reference>
<keyword evidence="2 3" id="KW-0040">ANK repeat</keyword>
<dbReference type="Pfam" id="PF12796">
    <property type="entry name" value="Ank_2"/>
    <property type="match status" value="1"/>
</dbReference>
<evidence type="ECO:0000256" key="1">
    <source>
        <dbReference type="ARBA" id="ARBA00022737"/>
    </source>
</evidence>
<dbReference type="AlphaFoldDB" id="A0A1L9S5Q7"/>
<accession>A0A1L9S5Q7</accession>
<dbReference type="InterPro" id="IPR002110">
    <property type="entry name" value="Ankyrin_rpt"/>
</dbReference>
<dbReference type="GO" id="GO:0085020">
    <property type="term" value="P:protein K6-linked ubiquitination"/>
    <property type="evidence" value="ECO:0007669"/>
    <property type="project" value="TreeGrafter"/>
</dbReference>
<evidence type="ECO:0000256" key="3">
    <source>
        <dbReference type="PROSITE-ProRule" id="PRU00023"/>
    </source>
</evidence>
<dbReference type="GO" id="GO:0004842">
    <property type="term" value="F:ubiquitin-protein transferase activity"/>
    <property type="evidence" value="ECO:0007669"/>
    <property type="project" value="TreeGrafter"/>
</dbReference>